<dbReference type="AlphaFoldDB" id="A0A484LE74"/>
<dbReference type="EMBL" id="OOIL02001340">
    <property type="protein sequence ID" value="VFQ74627.1"/>
    <property type="molecule type" value="Genomic_DNA"/>
</dbReference>
<keyword evidence="2" id="KW-1185">Reference proteome</keyword>
<name>A0A484LE74_9ASTE</name>
<organism evidence="1 2">
    <name type="scientific">Cuscuta campestris</name>
    <dbReference type="NCBI Taxonomy" id="132261"/>
    <lineage>
        <taxon>Eukaryota</taxon>
        <taxon>Viridiplantae</taxon>
        <taxon>Streptophyta</taxon>
        <taxon>Embryophyta</taxon>
        <taxon>Tracheophyta</taxon>
        <taxon>Spermatophyta</taxon>
        <taxon>Magnoliopsida</taxon>
        <taxon>eudicotyledons</taxon>
        <taxon>Gunneridae</taxon>
        <taxon>Pentapetalae</taxon>
        <taxon>asterids</taxon>
        <taxon>lamiids</taxon>
        <taxon>Solanales</taxon>
        <taxon>Convolvulaceae</taxon>
        <taxon>Cuscuteae</taxon>
        <taxon>Cuscuta</taxon>
        <taxon>Cuscuta subgen. Grammica</taxon>
        <taxon>Cuscuta sect. Cleistogrammica</taxon>
    </lineage>
</organism>
<accession>A0A484LE74</accession>
<gene>
    <name evidence="1" type="ORF">CCAM_LOCUS16403</name>
</gene>
<dbReference type="Proteomes" id="UP000595140">
    <property type="component" value="Unassembled WGS sequence"/>
</dbReference>
<proteinExistence type="predicted"/>
<sequence>MCKLDTSLLAVQRTTRIFFRSSSCSKPRPDRYRLKEEDNDKGVTMQTGRTASQRFRIDIFRYGISGKTLLL</sequence>
<reference evidence="1 2" key="1">
    <citation type="submission" date="2018-04" db="EMBL/GenBank/DDBJ databases">
        <authorList>
            <person name="Vogel A."/>
        </authorList>
    </citation>
    <scope>NUCLEOTIDE SEQUENCE [LARGE SCALE GENOMIC DNA]</scope>
</reference>
<evidence type="ECO:0000313" key="1">
    <source>
        <dbReference type="EMBL" id="VFQ74627.1"/>
    </source>
</evidence>
<protein>
    <submittedName>
        <fullName evidence="1">Uncharacterized protein</fullName>
    </submittedName>
</protein>
<evidence type="ECO:0000313" key="2">
    <source>
        <dbReference type="Proteomes" id="UP000595140"/>
    </source>
</evidence>